<dbReference type="OrthoDB" id="8565104at2"/>
<feature type="domain" description="Ice-binding protein C-terminal" evidence="3">
    <location>
        <begin position="358"/>
        <end position="381"/>
    </location>
</feature>
<dbReference type="STRING" id="42354.SAMN05216333_11459"/>
<evidence type="ECO:0000256" key="1">
    <source>
        <dbReference type="SAM" id="Phobius"/>
    </source>
</evidence>
<keyword evidence="1" id="KW-0812">Transmembrane</keyword>
<feature type="signal peptide" evidence="2">
    <location>
        <begin position="1"/>
        <end position="27"/>
    </location>
</feature>
<feature type="chain" id="PRO_5011480324" evidence="2">
    <location>
        <begin position="28"/>
        <end position="386"/>
    </location>
</feature>
<dbReference type="NCBIfam" id="TIGR02595">
    <property type="entry name" value="PEP_CTERM"/>
    <property type="match status" value="1"/>
</dbReference>
<evidence type="ECO:0000259" key="3">
    <source>
        <dbReference type="Pfam" id="PF07589"/>
    </source>
</evidence>
<sequence length="386" mass="38997">MSNNLPKLKRITILFTGILAASIPAVASAEWSIVGLGTLGGTYSVAQAINDSGQVVGNGNGVDRAFITGANGIGMSYLDTLGGSRSYASDINNAGQVVGYSSTGSGDLHAFITGPNGVGMSDLGTLGGDYSIAYGVNKWGQVVGVSSTAGNAAYHAFITGPNGVGMTDLGTLSGDYSAAFSINDSGQVTGVASISDTTIQHAFITGENGTGMIDLTTLGGTTDSIGRAINNSGQVVGFSGFYNDFDGYQFVQAFITGAGGTGMAGLGTPIDSRADAINDIGQVVGGINSYCDNCIRSAFLYSEGTITDLSLLAPVVEAGWSELSAVGINNHGQIIGWGHLEGAPGGGSRAFLLSPIVAVPEPATYAMLLVGLGLMGFVLRRGQQVV</sequence>
<proteinExistence type="predicted"/>
<keyword evidence="1" id="KW-1133">Transmembrane helix</keyword>
<dbReference type="Pfam" id="PF07589">
    <property type="entry name" value="PEP-CTERM"/>
    <property type="match status" value="1"/>
</dbReference>
<gene>
    <name evidence="4" type="ORF">SAMN05216333_11459</name>
</gene>
<reference evidence="5" key="1">
    <citation type="submission" date="2016-10" db="EMBL/GenBank/DDBJ databases">
        <authorList>
            <person name="Varghese N."/>
            <person name="Submissions S."/>
        </authorList>
    </citation>
    <scope>NUCLEOTIDE SEQUENCE [LARGE SCALE GENOMIC DNA]</scope>
    <source>
        <strain evidence="5">Nm76</strain>
    </source>
</reference>
<dbReference type="RefSeq" id="WP_090319352.1">
    <property type="nucleotide sequence ID" value="NZ_FNOE01000013.1"/>
</dbReference>
<evidence type="ECO:0000256" key="2">
    <source>
        <dbReference type="SAM" id="SignalP"/>
    </source>
</evidence>
<dbReference type="AlphaFoldDB" id="A0A1H8RJ58"/>
<organism evidence="4 5">
    <name type="scientific">Nitrosomonas oligotropha</name>
    <dbReference type="NCBI Taxonomy" id="42354"/>
    <lineage>
        <taxon>Bacteria</taxon>
        <taxon>Pseudomonadati</taxon>
        <taxon>Pseudomonadota</taxon>
        <taxon>Betaproteobacteria</taxon>
        <taxon>Nitrosomonadales</taxon>
        <taxon>Nitrosomonadaceae</taxon>
        <taxon>Nitrosomonas</taxon>
    </lineage>
</organism>
<keyword evidence="1" id="KW-0472">Membrane</keyword>
<keyword evidence="2" id="KW-0732">Signal</keyword>
<name>A0A1H8RJ58_9PROT</name>
<keyword evidence="5" id="KW-1185">Reference proteome</keyword>
<dbReference type="Proteomes" id="UP000198814">
    <property type="component" value="Unassembled WGS sequence"/>
</dbReference>
<dbReference type="InterPro" id="IPR013424">
    <property type="entry name" value="Ice-binding_C"/>
</dbReference>
<evidence type="ECO:0000313" key="4">
    <source>
        <dbReference type="EMBL" id="SEO66194.1"/>
    </source>
</evidence>
<feature type="transmembrane region" description="Helical" evidence="1">
    <location>
        <begin position="362"/>
        <end position="379"/>
    </location>
</feature>
<dbReference type="EMBL" id="FODO01000014">
    <property type="protein sequence ID" value="SEO66194.1"/>
    <property type="molecule type" value="Genomic_DNA"/>
</dbReference>
<dbReference type="NCBIfam" id="TIGR02913">
    <property type="entry name" value="HAF_rpt"/>
    <property type="match status" value="4"/>
</dbReference>
<evidence type="ECO:0000313" key="5">
    <source>
        <dbReference type="Proteomes" id="UP000198814"/>
    </source>
</evidence>
<accession>A0A1H8RJ58</accession>
<dbReference type="InterPro" id="IPR014262">
    <property type="entry name" value="HAF_rpt"/>
</dbReference>
<protein>
    <submittedName>
        <fullName evidence="4">PEP-CTERM protein-sorting domain-containing protein</fullName>
    </submittedName>
</protein>